<dbReference type="Gene3D" id="3.10.20.30">
    <property type="match status" value="1"/>
</dbReference>
<evidence type="ECO:0000313" key="11">
    <source>
        <dbReference type="EMBL" id="PQA56151.1"/>
    </source>
</evidence>
<name>A0A2S7IIK0_9BACT</name>
<keyword evidence="8" id="KW-0411">Iron-sulfur</keyword>
<keyword evidence="12" id="KW-1185">Reference proteome</keyword>
<dbReference type="InterPro" id="IPR008333">
    <property type="entry name" value="Cbr1-like_FAD-bd_dom"/>
</dbReference>
<dbReference type="Pfam" id="PF00111">
    <property type="entry name" value="Fer2"/>
    <property type="match status" value="1"/>
</dbReference>
<dbReference type="OrthoDB" id="9789468at2"/>
<dbReference type="Pfam" id="PF00970">
    <property type="entry name" value="FAD_binding_6"/>
    <property type="match status" value="1"/>
</dbReference>
<dbReference type="PANTHER" id="PTHR47354">
    <property type="entry name" value="NADH OXIDOREDUCTASE HCR"/>
    <property type="match status" value="1"/>
</dbReference>
<evidence type="ECO:0000256" key="3">
    <source>
        <dbReference type="ARBA" id="ARBA00022714"/>
    </source>
</evidence>
<dbReference type="InterPro" id="IPR050415">
    <property type="entry name" value="MRET"/>
</dbReference>
<evidence type="ECO:0000256" key="2">
    <source>
        <dbReference type="ARBA" id="ARBA00022630"/>
    </source>
</evidence>
<dbReference type="Gene3D" id="3.40.50.80">
    <property type="entry name" value="Nucleotide-binding domain of ferredoxin-NADP reductase (FNR) module"/>
    <property type="match status" value="1"/>
</dbReference>
<dbReference type="InterPro" id="IPR001041">
    <property type="entry name" value="2Fe-2S_ferredoxin-type"/>
</dbReference>
<keyword evidence="5" id="KW-0274">FAD</keyword>
<dbReference type="SUPFAM" id="SSF63380">
    <property type="entry name" value="Riboflavin synthase domain-like"/>
    <property type="match status" value="1"/>
</dbReference>
<keyword evidence="2" id="KW-0285">Flavoprotein</keyword>
<dbReference type="InterPro" id="IPR006058">
    <property type="entry name" value="2Fe2S_fd_BS"/>
</dbReference>
<keyword evidence="3" id="KW-0001">2Fe-2S</keyword>
<dbReference type="InterPro" id="IPR039261">
    <property type="entry name" value="FNR_nucleotide-bd"/>
</dbReference>
<dbReference type="CDD" id="cd06214">
    <property type="entry name" value="PA_degradation_oxidoreductase_like"/>
    <property type="match status" value="1"/>
</dbReference>
<evidence type="ECO:0000256" key="7">
    <source>
        <dbReference type="ARBA" id="ARBA00023004"/>
    </source>
</evidence>
<evidence type="ECO:0000256" key="8">
    <source>
        <dbReference type="ARBA" id="ARBA00023014"/>
    </source>
</evidence>
<dbReference type="GO" id="GO:0050660">
    <property type="term" value="F:flavin adenine dinucleotide binding"/>
    <property type="evidence" value="ECO:0007669"/>
    <property type="project" value="TreeGrafter"/>
</dbReference>
<proteinExistence type="predicted"/>
<keyword evidence="4" id="KW-0479">Metal-binding</keyword>
<dbReference type="InterPro" id="IPR017927">
    <property type="entry name" value="FAD-bd_FR_type"/>
</dbReference>
<dbReference type="Gene3D" id="2.40.30.10">
    <property type="entry name" value="Translation factors"/>
    <property type="match status" value="1"/>
</dbReference>
<accession>A0A2S7IIK0</accession>
<dbReference type="GO" id="GO:0046872">
    <property type="term" value="F:metal ion binding"/>
    <property type="evidence" value="ECO:0007669"/>
    <property type="project" value="UniProtKB-KW"/>
</dbReference>
<evidence type="ECO:0000313" key="12">
    <source>
        <dbReference type="Proteomes" id="UP000239590"/>
    </source>
</evidence>
<dbReference type="PRINTS" id="PR00371">
    <property type="entry name" value="FPNCR"/>
</dbReference>
<dbReference type="GO" id="GO:0016491">
    <property type="term" value="F:oxidoreductase activity"/>
    <property type="evidence" value="ECO:0007669"/>
    <property type="project" value="UniProtKB-KW"/>
</dbReference>
<dbReference type="PROSITE" id="PS51085">
    <property type="entry name" value="2FE2S_FER_2"/>
    <property type="match status" value="1"/>
</dbReference>
<keyword evidence="7" id="KW-0408">Iron</keyword>
<dbReference type="InterPro" id="IPR001433">
    <property type="entry name" value="OxRdtase_FAD/NAD-bd"/>
</dbReference>
<dbReference type="CDD" id="cd00207">
    <property type="entry name" value="fer2"/>
    <property type="match status" value="1"/>
</dbReference>
<dbReference type="PANTHER" id="PTHR47354:SF8">
    <property type="entry name" value="1,2-PHENYLACETYL-COA EPOXIDASE, SUBUNIT E"/>
    <property type="match status" value="1"/>
</dbReference>
<dbReference type="InterPro" id="IPR001709">
    <property type="entry name" value="Flavoprot_Pyr_Nucl_cyt_Rdtase"/>
</dbReference>
<dbReference type="Pfam" id="PF00175">
    <property type="entry name" value="NAD_binding_1"/>
    <property type="match status" value="1"/>
</dbReference>
<reference evidence="12" key="1">
    <citation type="submission" date="2018-02" db="EMBL/GenBank/DDBJ databases">
        <title>Genome sequencing of Solimonas sp. HR-BB.</title>
        <authorList>
            <person name="Lee Y."/>
            <person name="Jeon C.O."/>
        </authorList>
    </citation>
    <scope>NUCLEOTIDE SEQUENCE [LARGE SCALE GENOMIC DNA]</scope>
    <source>
        <strain evidence="12">HR-U</strain>
    </source>
</reference>
<protein>
    <submittedName>
        <fullName evidence="11">Oxidoreductase</fullName>
    </submittedName>
</protein>
<organism evidence="11 12">
    <name type="scientific">Siphonobacter curvatus</name>
    <dbReference type="NCBI Taxonomy" id="2094562"/>
    <lineage>
        <taxon>Bacteria</taxon>
        <taxon>Pseudomonadati</taxon>
        <taxon>Bacteroidota</taxon>
        <taxon>Cytophagia</taxon>
        <taxon>Cytophagales</taxon>
        <taxon>Cytophagaceae</taxon>
        <taxon>Siphonobacter</taxon>
    </lineage>
</organism>
<evidence type="ECO:0000256" key="5">
    <source>
        <dbReference type="ARBA" id="ARBA00022827"/>
    </source>
</evidence>
<keyword evidence="6" id="KW-0560">Oxidoreductase</keyword>
<evidence type="ECO:0000256" key="1">
    <source>
        <dbReference type="ARBA" id="ARBA00001974"/>
    </source>
</evidence>
<dbReference type="SUPFAM" id="SSF52343">
    <property type="entry name" value="Ferredoxin reductase-like, C-terminal NADP-linked domain"/>
    <property type="match status" value="1"/>
</dbReference>
<comment type="cofactor">
    <cofactor evidence="1">
        <name>FAD</name>
        <dbReference type="ChEBI" id="CHEBI:57692"/>
    </cofactor>
</comment>
<comment type="caution">
    <text evidence="11">The sequence shown here is derived from an EMBL/GenBank/DDBJ whole genome shotgun (WGS) entry which is preliminary data.</text>
</comment>
<gene>
    <name evidence="11" type="ORF">C5O19_17500</name>
</gene>
<dbReference type="InterPro" id="IPR017938">
    <property type="entry name" value="Riboflavin_synthase-like_b-brl"/>
</dbReference>
<evidence type="ECO:0000256" key="6">
    <source>
        <dbReference type="ARBA" id="ARBA00023002"/>
    </source>
</evidence>
<dbReference type="PROSITE" id="PS00197">
    <property type="entry name" value="2FE2S_FER_1"/>
    <property type="match status" value="1"/>
</dbReference>
<dbReference type="PROSITE" id="PS51384">
    <property type="entry name" value="FAD_FR"/>
    <property type="match status" value="1"/>
</dbReference>
<dbReference type="SUPFAM" id="SSF54292">
    <property type="entry name" value="2Fe-2S ferredoxin-like"/>
    <property type="match status" value="1"/>
</dbReference>
<dbReference type="InterPro" id="IPR036010">
    <property type="entry name" value="2Fe-2S_ferredoxin-like_sf"/>
</dbReference>
<dbReference type="GO" id="GO:0051537">
    <property type="term" value="F:2 iron, 2 sulfur cluster binding"/>
    <property type="evidence" value="ECO:0007669"/>
    <property type="project" value="UniProtKB-KW"/>
</dbReference>
<dbReference type="Proteomes" id="UP000239590">
    <property type="component" value="Unassembled WGS sequence"/>
</dbReference>
<dbReference type="AlphaFoldDB" id="A0A2S7IIK0"/>
<evidence type="ECO:0000259" key="9">
    <source>
        <dbReference type="PROSITE" id="PS51085"/>
    </source>
</evidence>
<evidence type="ECO:0000256" key="4">
    <source>
        <dbReference type="ARBA" id="ARBA00022723"/>
    </source>
</evidence>
<evidence type="ECO:0000259" key="10">
    <source>
        <dbReference type="PROSITE" id="PS51384"/>
    </source>
</evidence>
<dbReference type="EMBL" id="PTRA01000003">
    <property type="protein sequence ID" value="PQA56151.1"/>
    <property type="molecule type" value="Genomic_DNA"/>
</dbReference>
<dbReference type="RefSeq" id="WP_104714701.1">
    <property type="nucleotide sequence ID" value="NZ_PTRA01000003.1"/>
</dbReference>
<dbReference type="InterPro" id="IPR012675">
    <property type="entry name" value="Beta-grasp_dom_sf"/>
</dbReference>
<feature type="domain" description="2Fe-2S ferredoxin-type" evidence="9">
    <location>
        <begin position="275"/>
        <end position="363"/>
    </location>
</feature>
<sequence>MSKYFHLTVKEVVRETEDTVTIHFWHPPHATIPYKAGQFLTLIVTVEGKKLRRAYSMSSSPTKDASIAVTVKRLPNGLVSNYLNDQVKVGDVIEVMEPMGHFVYEPQAQKTGGLSFFKSNKGRHLVFFGAGSGVTPLMSMIKTALPGEPQSKVTLFYGSRTETGIIFRDQLSQLQDQYGNRLEVVHVLSQPQSWDERTGRINQQAAIRLLDEFGVNARSAEYYICGPDGMMEEVQNALSILGVSKDQVHKESFAPSKDTHGEVVEEEDDSKLKTRSVTIIYEGAEYKVEVKPHQTILEAGLEMDIDLPYSCQAGMCTACMGRCKSGKVLMDEEDGLSPQEIDAGFVLTCVAHPLTEGVVVEIE</sequence>
<feature type="domain" description="FAD-binding FR-type" evidence="10">
    <location>
        <begin position="2"/>
        <end position="105"/>
    </location>
</feature>
<dbReference type="PRINTS" id="PR00406">
    <property type="entry name" value="CYTB5RDTASE"/>
</dbReference>